<accession>A9WC33</accession>
<feature type="transmembrane region" description="Helical" evidence="1">
    <location>
        <begin position="72"/>
        <end position="92"/>
    </location>
</feature>
<dbReference type="Proteomes" id="UP000002008">
    <property type="component" value="Chromosome"/>
</dbReference>
<feature type="transmembrane region" description="Helical" evidence="1">
    <location>
        <begin position="240"/>
        <end position="259"/>
    </location>
</feature>
<dbReference type="InterPro" id="IPR052901">
    <property type="entry name" value="Bact_TGase-like"/>
</dbReference>
<dbReference type="PANTHER" id="PTHR42736">
    <property type="entry name" value="PROTEIN-GLUTAMINE GAMMA-GLUTAMYLTRANSFERASE"/>
    <property type="match status" value="1"/>
</dbReference>
<dbReference type="HOGENOM" id="CLU_511785_0_0_0"/>
<evidence type="ECO:0000259" key="2">
    <source>
        <dbReference type="Pfam" id="PF13559"/>
    </source>
</evidence>
<dbReference type="PANTHER" id="PTHR42736:SF1">
    <property type="entry name" value="PROTEIN-GLUTAMINE GAMMA-GLUTAMYLTRANSFERASE"/>
    <property type="match status" value="1"/>
</dbReference>
<feature type="transmembrane region" description="Helical" evidence="1">
    <location>
        <begin position="112"/>
        <end position="138"/>
    </location>
</feature>
<keyword evidence="1" id="KW-0472">Membrane</keyword>
<protein>
    <recommendedName>
        <fullName evidence="2">Protein-glutamine gamma-glutamyltransferase-like C-terminal domain-containing protein</fullName>
    </recommendedName>
</protein>
<dbReference type="Pfam" id="PF13559">
    <property type="entry name" value="DUF4129"/>
    <property type="match status" value="1"/>
</dbReference>
<feature type="transmembrane region" description="Helical" evidence="1">
    <location>
        <begin position="271"/>
        <end position="296"/>
    </location>
</feature>
<dbReference type="AlphaFoldDB" id="A9WC33"/>
<feature type="transmembrane region" description="Helical" evidence="1">
    <location>
        <begin position="196"/>
        <end position="214"/>
    </location>
</feature>
<sequence length="498" mass="55625">MHQPSLIGPAILIVLLITLPLASIGDLILDQIGWQPLWLIGASIIAGMEAFALRMRMLAGLHEAEGGTLRYLAAEIFALVVLARLVATLGFGGEGIRAMMSWITDPLAFFDVPFLICLLALTTVVMLSRSGIAAIAAITPNPPQKMPLYTLDVLFYNSDAKIRRWNAVKAIISGVSWGGLLIIWLQSWRPGNADAFSGWIALYLIGGLSLIELARRRASLADWQSDGAEVAVDVQRSWHLLSVMLIGLMIVLTLVFPFPREMSMPEEWRRAIYSLVGLVIFIGLIASLLFVGLISLIMLLPMLLYLLLNWLLTTNSTSAAMPIPQPPLIPPATASEPMVWPGLIFWFCVAVLTVLAFWRIARRQTWLKAAWVNAVTWLTAWWHHLRHRRIGGWPHWWHSQEEPPPPPHSRCSRSGPVDTVIACYHAALRHATARGYPRRPPQTPAEYAERISGELPAGAAELQALTEAYQRVVYAGKPFDRSERRQFSALLRRFRRKV</sequence>
<feature type="transmembrane region" description="Helical" evidence="1">
    <location>
        <begin position="167"/>
        <end position="184"/>
    </location>
</feature>
<evidence type="ECO:0000256" key="1">
    <source>
        <dbReference type="SAM" id="Phobius"/>
    </source>
</evidence>
<dbReference type="EnsemblBacteria" id="ABY33426">
    <property type="protein sequence ID" value="ABY33426"/>
    <property type="gene ID" value="Caur_0172"/>
</dbReference>
<gene>
    <name evidence="3" type="ordered locus">Caur_0172</name>
</gene>
<feature type="transmembrane region" description="Helical" evidence="1">
    <location>
        <begin position="343"/>
        <end position="361"/>
    </location>
</feature>
<dbReference type="eggNOG" id="ENOG5030TAH">
    <property type="taxonomic scope" value="Bacteria"/>
</dbReference>
<dbReference type="InterPro" id="IPR025403">
    <property type="entry name" value="TgpA-like_C"/>
</dbReference>
<proteinExistence type="predicted"/>
<evidence type="ECO:0000313" key="3">
    <source>
        <dbReference type="EMBL" id="ABY33426.1"/>
    </source>
</evidence>
<keyword evidence="4" id="KW-1185">Reference proteome</keyword>
<evidence type="ECO:0000313" key="4">
    <source>
        <dbReference type="Proteomes" id="UP000002008"/>
    </source>
</evidence>
<dbReference type="KEGG" id="cau:Caur_0172"/>
<feature type="transmembrane region" description="Helical" evidence="1">
    <location>
        <begin position="303"/>
        <end position="323"/>
    </location>
</feature>
<dbReference type="InParanoid" id="A9WC33"/>
<feature type="domain" description="Protein-glutamine gamma-glutamyltransferase-like C-terminal" evidence="2">
    <location>
        <begin position="423"/>
        <end position="492"/>
    </location>
</feature>
<dbReference type="PATRIC" id="fig|324602.8.peg.198"/>
<dbReference type="RefSeq" id="WP_012256082.1">
    <property type="nucleotide sequence ID" value="NC_010175.1"/>
</dbReference>
<reference evidence="4" key="1">
    <citation type="journal article" date="2011" name="BMC Genomics">
        <title>Complete genome sequence of the filamentous anoxygenic phototrophic bacterium Chloroflexus aurantiacus.</title>
        <authorList>
            <person name="Tang K.H."/>
            <person name="Barry K."/>
            <person name="Chertkov O."/>
            <person name="Dalin E."/>
            <person name="Han C.S."/>
            <person name="Hauser L.J."/>
            <person name="Honchak B.M."/>
            <person name="Karbach L.E."/>
            <person name="Land M.L."/>
            <person name="Lapidus A."/>
            <person name="Larimer F.W."/>
            <person name="Mikhailova N."/>
            <person name="Pitluck S."/>
            <person name="Pierson B.K."/>
            <person name="Blankenship R.E."/>
        </authorList>
    </citation>
    <scope>NUCLEOTIDE SEQUENCE [LARGE SCALE GENOMIC DNA]</scope>
    <source>
        <strain evidence="4">ATCC 29366 / DSM 635 / J-10-fl</strain>
    </source>
</reference>
<keyword evidence="1" id="KW-1133">Transmembrane helix</keyword>
<organism evidence="3 4">
    <name type="scientific">Chloroflexus aurantiacus (strain ATCC 29366 / DSM 635 / J-10-fl)</name>
    <dbReference type="NCBI Taxonomy" id="324602"/>
    <lineage>
        <taxon>Bacteria</taxon>
        <taxon>Bacillati</taxon>
        <taxon>Chloroflexota</taxon>
        <taxon>Chloroflexia</taxon>
        <taxon>Chloroflexales</taxon>
        <taxon>Chloroflexineae</taxon>
        <taxon>Chloroflexaceae</taxon>
        <taxon>Chloroflexus</taxon>
    </lineage>
</organism>
<name>A9WC33_CHLAA</name>
<keyword evidence="1" id="KW-0812">Transmembrane</keyword>
<feature type="transmembrane region" description="Helical" evidence="1">
    <location>
        <begin position="32"/>
        <end position="52"/>
    </location>
</feature>
<dbReference type="EMBL" id="CP000909">
    <property type="protein sequence ID" value="ABY33426.1"/>
    <property type="molecule type" value="Genomic_DNA"/>
</dbReference>